<sequence length="247" mass="25957">MVALSAGPVPVVGRPWPAPETPPARPGPVVPTPEAGAAAVAAAALSATGRVRDERQAEQSTEQERAEQEQREQAAERERAQAKQGAADEAAKAEPDPPTTVKPPPAPAPTRNPELQVEPKRSTPVGECPDGLAGTVAHVSRAGHHIAGQLGVPLDLIGGRAPRGNSTSDHPTGHALDFMVDVATGNRLADYVLARRAELGVTYVIWRQRYNDGSGWDLMEDRGSPTANHMDHVHVSFDDSPGSGLSC</sequence>
<feature type="compositionally biased region" description="Pro residues" evidence="1">
    <location>
        <begin position="16"/>
        <end position="31"/>
    </location>
</feature>
<feature type="domain" description="ARB-07466-like C-terminal" evidence="2">
    <location>
        <begin position="137"/>
        <end position="230"/>
    </location>
</feature>
<dbReference type="EMBL" id="JAGINU010000001">
    <property type="protein sequence ID" value="MBP2370206.1"/>
    <property type="molecule type" value="Genomic_DNA"/>
</dbReference>
<keyword evidence="4" id="KW-1185">Reference proteome</keyword>
<feature type="region of interest" description="Disordered" evidence="1">
    <location>
        <begin position="1"/>
        <end position="128"/>
    </location>
</feature>
<protein>
    <recommendedName>
        <fullName evidence="2">ARB-07466-like C-terminal domain-containing protein</fullName>
    </recommendedName>
</protein>
<reference evidence="3 4" key="1">
    <citation type="submission" date="2021-03" db="EMBL/GenBank/DDBJ databases">
        <title>Sequencing the genomes of 1000 actinobacteria strains.</title>
        <authorList>
            <person name="Klenk H.-P."/>
        </authorList>
    </citation>
    <scope>NUCLEOTIDE SEQUENCE [LARGE SCALE GENOMIC DNA]</scope>
    <source>
        <strain evidence="3 4">DSM 45256</strain>
    </source>
</reference>
<feature type="compositionally biased region" description="Basic and acidic residues" evidence="1">
    <location>
        <begin position="50"/>
        <end position="81"/>
    </location>
</feature>
<accession>A0ABS4W207</accession>
<evidence type="ECO:0000259" key="2">
    <source>
        <dbReference type="Pfam" id="PF26571"/>
    </source>
</evidence>
<gene>
    <name evidence="3" type="ORF">JOF36_005902</name>
</gene>
<feature type="compositionally biased region" description="Low complexity" evidence="1">
    <location>
        <begin position="32"/>
        <end position="47"/>
    </location>
</feature>
<dbReference type="InterPro" id="IPR058593">
    <property type="entry name" value="ARB_07466-like_C"/>
</dbReference>
<dbReference type="RefSeq" id="WP_210033260.1">
    <property type="nucleotide sequence ID" value="NZ_JAGINU010000001.1"/>
</dbReference>
<feature type="compositionally biased region" description="Pro residues" evidence="1">
    <location>
        <begin position="96"/>
        <end position="110"/>
    </location>
</feature>
<evidence type="ECO:0000313" key="4">
    <source>
        <dbReference type="Proteomes" id="UP001519295"/>
    </source>
</evidence>
<comment type="caution">
    <text evidence="3">The sequence shown here is derived from an EMBL/GenBank/DDBJ whole genome shotgun (WGS) entry which is preliminary data.</text>
</comment>
<evidence type="ECO:0000313" key="3">
    <source>
        <dbReference type="EMBL" id="MBP2370206.1"/>
    </source>
</evidence>
<organism evidence="3 4">
    <name type="scientific">Pseudonocardia parietis</name>
    <dbReference type="NCBI Taxonomy" id="570936"/>
    <lineage>
        <taxon>Bacteria</taxon>
        <taxon>Bacillati</taxon>
        <taxon>Actinomycetota</taxon>
        <taxon>Actinomycetes</taxon>
        <taxon>Pseudonocardiales</taxon>
        <taxon>Pseudonocardiaceae</taxon>
        <taxon>Pseudonocardia</taxon>
    </lineage>
</organism>
<proteinExistence type="predicted"/>
<name>A0ABS4W207_9PSEU</name>
<evidence type="ECO:0000256" key="1">
    <source>
        <dbReference type="SAM" id="MobiDB-lite"/>
    </source>
</evidence>
<dbReference type="Pfam" id="PF26571">
    <property type="entry name" value="VldE"/>
    <property type="match status" value="1"/>
</dbReference>
<dbReference type="Proteomes" id="UP001519295">
    <property type="component" value="Unassembled WGS sequence"/>
</dbReference>